<evidence type="ECO:0000256" key="5">
    <source>
        <dbReference type="ARBA" id="ARBA00023163"/>
    </source>
</evidence>
<dbReference type="GO" id="GO:0003700">
    <property type="term" value="F:DNA-binding transcription factor activity"/>
    <property type="evidence" value="ECO:0007669"/>
    <property type="project" value="InterPro"/>
</dbReference>
<dbReference type="FunFam" id="3.30.730.10:FF:000001">
    <property type="entry name" value="Ethylene-responsive transcription factor 2"/>
    <property type="match status" value="1"/>
</dbReference>
<comment type="caution">
    <text evidence="10">The sequence shown here is derived from an EMBL/GenBank/DDBJ whole genome shotgun (WGS) entry which is preliminary data.</text>
</comment>
<sequence>MLHFTREICCSHFQKSCVASPMLSQPLSPCKSENSPASSSESANSSPRRSTALLSTARPDEFSDASPGSAASSQKKLRYRGVRKRRWGKWVAEIREPRKRSRIWLGSYSSAEAAARAFDVASYCLRGPSARLNLPDSLPSCLSNLPNLSPRSVQKVAVAAGCIADSSASPNCSGFVAESMSMPISSHKISAGECEGKRFPHTQCSSDAEQSKRVKTAGSSSLAEVQTIGYNAGCSPQSCEDRVEAELQPSPQTSIFKSPGASIATRRAHGFCNPPRLAISRDCKSQFTPEVVLSASSASSIPASCLTNSCCLVESSFEWRSLNGTAQEDAEGLLLLERSPNPTIDQIADAMLLIPPDTAPIPKQQIEEGDLLPIYDEDYNPISHSCFLWNF</sequence>
<organism evidence="10 11">
    <name type="scientific">Ceratopteris richardii</name>
    <name type="common">Triangle waterfern</name>
    <dbReference type="NCBI Taxonomy" id="49495"/>
    <lineage>
        <taxon>Eukaryota</taxon>
        <taxon>Viridiplantae</taxon>
        <taxon>Streptophyta</taxon>
        <taxon>Embryophyta</taxon>
        <taxon>Tracheophyta</taxon>
        <taxon>Polypodiopsida</taxon>
        <taxon>Polypodiidae</taxon>
        <taxon>Polypodiales</taxon>
        <taxon>Pteridineae</taxon>
        <taxon>Pteridaceae</taxon>
        <taxon>Parkerioideae</taxon>
        <taxon>Ceratopteris</taxon>
    </lineage>
</organism>
<accession>A0A8T2RX99</accession>
<name>A0A8T2RX99_CERRI</name>
<evidence type="ECO:0000313" key="10">
    <source>
        <dbReference type="EMBL" id="KAH7300053.1"/>
    </source>
</evidence>
<dbReference type="InterPro" id="IPR051032">
    <property type="entry name" value="AP2/ERF_TF_ERF_subfamily"/>
</dbReference>
<dbReference type="PANTHER" id="PTHR31985">
    <property type="entry name" value="ETHYLENE-RESPONSIVE TRANSCRIPTION FACTOR ERF042-RELATED"/>
    <property type="match status" value="1"/>
</dbReference>
<gene>
    <name evidence="10" type="ORF">KP509_24G042900</name>
</gene>
<protein>
    <recommendedName>
        <fullName evidence="9">AP2/ERF domain-containing protein</fullName>
    </recommendedName>
</protein>
<dbReference type="Gene3D" id="3.30.730.10">
    <property type="entry name" value="AP2/ERF domain"/>
    <property type="match status" value="1"/>
</dbReference>
<dbReference type="EMBL" id="CM035429">
    <property type="protein sequence ID" value="KAH7300053.1"/>
    <property type="molecule type" value="Genomic_DNA"/>
</dbReference>
<dbReference type="Proteomes" id="UP000825935">
    <property type="component" value="Chromosome 24"/>
</dbReference>
<evidence type="ECO:0000259" key="9">
    <source>
        <dbReference type="PROSITE" id="PS51032"/>
    </source>
</evidence>
<dbReference type="PROSITE" id="PS51032">
    <property type="entry name" value="AP2_ERF"/>
    <property type="match status" value="1"/>
</dbReference>
<dbReference type="OrthoDB" id="1932364at2759"/>
<dbReference type="Pfam" id="PF00847">
    <property type="entry name" value="AP2"/>
    <property type="match status" value="1"/>
</dbReference>
<reference evidence="10" key="1">
    <citation type="submission" date="2021-08" db="EMBL/GenBank/DDBJ databases">
        <title>WGS assembly of Ceratopteris richardii.</title>
        <authorList>
            <person name="Marchant D.B."/>
            <person name="Chen G."/>
            <person name="Jenkins J."/>
            <person name="Shu S."/>
            <person name="Leebens-Mack J."/>
            <person name="Grimwood J."/>
            <person name="Schmutz J."/>
            <person name="Soltis P."/>
            <person name="Soltis D."/>
            <person name="Chen Z.-H."/>
        </authorList>
    </citation>
    <scope>NUCLEOTIDE SEQUENCE</scope>
    <source>
        <strain evidence="10">Whitten #5841</strain>
        <tissue evidence="10">Leaf</tissue>
    </source>
</reference>
<evidence type="ECO:0000256" key="4">
    <source>
        <dbReference type="ARBA" id="ARBA00023159"/>
    </source>
</evidence>
<comment type="similarity">
    <text evidence="7">Belongs to the AP2/ERF transcription factor family. ERF subfamily.</text>
</comment>
<dbReference type="InterPro" id="IPR036955">
    <property type="entry name" value="AP2/ERF_dom_sf"/>
</dbReference>
<evidence type="ECO:0000256" key="6">
    <source>
        <dbReference type="ARBA" id="ARBA00023242"/>
    </source>
</evidence>
<evidence type="ECO:0000256" key="1">
    <source>
        <dbReference type="ARBA" id="ARBA00004123"/>
    </source>
</evidence>
<evidence type="ECO:0000256" key="2">
    <source>
        <dbReference type="ARBA" id="ARBA00023015"/>
    </source>
</evidence>
<dbReference type="PRINTS" id="PR00367">
    <property type="entry name" value="ETHRSPELEMNT"/>
</dbReference>
<proteinExistence type="inferred from homology"/>
<keyword evidence="11" id="KW-1185">Reference proteome</keyword>
<dbReference type="InterPro" id="IPR001471">
    <property type="entry name" value="AP2/ERF_dom"/>
</dbReference>
<feature type="compositionally biased region" description="Low complexity" evidence="8">
    <location>
        <begin position="32"/>
        <end position="50"/>
    </location>
</feature>
<dbReference type="SUPFAM" id="SSF54171">
    <property type="entry name" value="DNA-binding domain"/>
    <property type="match status" value="1"/>
</dbReference>
<keyword evidence="3" id="KW-0238">DNA-binding</keyword>
<dbReference type="GO" id="GO:0005634">
    <property type="term" value="C:nucleus"/>
    <property type="evidence" value="ECO:0007669"/>
    <property type="project" value="UniProtKB-SubCell"/>
</dbReference>
<dbReference type="GO" id="GO:0003677">
    <property type="term" value="F:DNA binding"/>
    <property type="evidence" value="ECO:0007669"/>
    <property type="project" value="UniProtKB-KW"/>
</dbReference>
<evidence type="ECO:0000256" key="7">
    <source>
        <dbReference type="ARBA" id="ARBA00024343"/>
    </source>
</evidence>
<comment type="subcellular location">
    <subcellularLocation>
        <location evidence="1">Nucleus</location>
    </subcellularLocation>
</comment>
<feature type="region of interest" description="Disordered" evidence="8">
    <location>
        <begin position="28"/>
        <end position="77"/>
    </location>
</feature>
<keyword evidence="2" id="KW-0805">Transcription regulation</keyword>
<evidence type="ECO:0000256" key="8">
    <source>
        <dbReference type="SAM" id="MobiDB-lite"/>
    </source>
</evidence>
<keyword evidence="4" id="KW-0010">Activator</keyword>
<evidence type="ECO:0000313" key="11">
    <source>
        <dbReference type="Proteomes" id="UP000825935"/>
    </source>
</evidence>
<dbReference type="InterPro" id="IPR016177">
    <property type="entry name" value="DNA-bd_dom_sf"/>
</dbReference>
<feature type="domain" description="AP2/ERF" evidence="9">
    <location>
        <begin position="78"/>
        <end position="135"/>
    </location>
</feature>
<keyword evidence="5" id="KW-0804">Transcription</keyword>
<dbReference type="AlphaFoldDB" id="A0A8T2RX99"/>
<dbReference type="SMART" id="SM00380">
    <property type="entry name" value="AP2"/>
    <property type="match status" value="1"/>
</dbReference>
<dbReference type="CDD" id="cd00018">
    <property type="entry name" value="AP2"/>
    <property type="match status" value="1"/>
</dbReference>
<keyword evidence="6" id="KW-0539">Nucleus</keyword>
<evidence type="ECO:0000256" key="3">
    <source>
        <dbReference type="ARBA" id="ARBA00023125"/>
    </source>
</evidence>
<dbReference type="PANTHER" id="PTHR31985:SF273">
    <property type="entry name" value="ETHYLENE-RESPONSIVE TRANSCRIPTION FACTOR ERF017"/>
    <property type="match status" value="1"/>
</dbReference>